<dbReference type="EMBL" id="LSSL01000072">
    <property type="protein sequence ID" value="OLY85559.1"/>
    <property type="molecule type" value="Genomic_DNA"/>
</dbReference>
<dbReference type="Proteomes" id="UP000187455">
    <property type="component" value="Unassembled WGS sequence"/>
</dbReference>
<gene>
    <name evidence="1" type="ORF">AYI68_g245</name>
</gene>
<evidence type="ECO:0000313" key="1">
    <source>
        <dbReference type="EMBL" id="OLY85559.1"/>
    </source>
</evidence>
<name>A0A1R0H8S3_9FUNG</name>
<proteinExistence type="predicted"/>
<evidence type="ECO:0000313" key="2">
    <source>
        <dbReference type="Proteomes" id="UP000187455"/>
    </source>
</evidence>
<dbReference type="AlphaFoldDB" id="A0A1R0H8S3"/>
<keyword evidence="2" id="KW-1185">Reference proteome</keyword>
<reference evidence="1 2" key="1">
    <citation type="journal article" date="2016" name="Mol. Biol. Evol.">
        <title>Genome-Wide Survey of Gut Fungi (Harpellales) Reveals the First Horizontally Transferred Ubiquitin Gene from a Mosquito Host.</title>
        <authorList>
            <person name="Wang Y."/>
            <person name="White M.M."/>
            <person name="Kvist S."/>
            <person name="Moncalvo J.M."/>
        </authorList>
    </citation>
    <scope>NUCLEOTIDE SEQUENCE [LARGE SCALE GENOMIC DNA]</scope>
    <source>
        <strain evidence="1 2">ALG-7-W6</strain>
    </source>
</reference>
<accession>A0A1R0H8S3</accession>
<comment type="caution">
    <text evidence="1">The sequence shown here is derived from an EMBL/GenBank/DDBJ whole genome shotgun (WGS) entry which is preliminary data.</text>
</comment>
<protein>
    <submittedName>
        <fullName evidence="1">Uncharacterized protein</fullName>
    </submittedName>
</protein>
<organism evidence="1 2">
    <name type="scientific">Smittium mucronatum</name>
    <dbReference type="NCBI Taxonomy" id="133383"/>
    <lineage>
        <taxon>Eukaryota</taxon>
        <taxon>Fungi</taxon>
        <taxon>Fungi incertae sedis</taxon>
        <taxon>Zoopagomycota</taxon>
        <taxon>Kickxellomycotina</taxon>
        <taxon>Harpellomycetes</taxon>
        <taxon>Harpellales</taxon>
        <taxon>Legeriomycetaceae</taxon>
        <taxon>Smittium</taxon>
    </lineage>
</organism>
<sequence length="73" mass="8094">MKKRKRRIEKIIILATISSSAGLPVVYLREKSSIYQPKDPPGIASGRFMIELTCSHELSSLSMNNSSLNLLSS</sequence>